<sequence length="417" mass="47135">MPSTRAALKRKSLNNLVTPEKKSQSRSSSTKRSTAISKPKQAARFPSVKHTNYENTNEESSSEKDSLALDCQDESLRVMAKNSTTPSDLRTERAYKQLEAAISSYSPIIAQAQPTITSGALTFENNDETCQTFEYSSSGRSPNYRFTAKGNRNQSTIQRNNRYSTNSTQDASSKAVKHLTISSAFSNFSLLETIPEYISLKKALGQEIERCKTWREDYIKLRAEFDEYRERSFPRPTVDGLNFLLELVENLTNTTSPRRKRSTSELAKSIGLPEDELIECRHIKPQRAALAVFNKLYATHRERAKLISIKKFARGNTQLLNDILQFARQCNPSVIFTTEKIREALGGSIRQSKHHVNKFMSVDLNLVGVNEQEMTDRNGVELGSSSNMSVVDAHSENLTDKYLNQNSIAEFDQMDEQ</sequence>
<evidence type="ECO:0000256" key="1">
    <source>
        <dbReference type="SAM" id="MobiDB-lite"/>
    </source>
</evidence>
<proteinExistence type="predicted"/>
<dbReference type="EMBL" id="CAJNOR010000547">
    <property type="protein sequence ID" value="CAF0944345.1"/>
    <property type="molecule type" value="Genomic_DNA"/>
</dbReference>
<feature type="compositionally biased region" description="Low complexity" evidence="1">
    <location>
        <begin position="25"/>
        <end position="38"/>
    </location>
</feature>
<accession>A0A814CSV0</accession>
<dbReference type="Proteomes" id="UP000663828">
    <property type="component" value="Unassembled WGS sequence"/>
</dbReference>
<feature type="region of interest" description="Disordered" evidence="1">
    <location>
        <begin position="1"/>
        <end position="66"/>
    </location>
</feature>
<name>A0A814CSV0_ADIRI</name>
<protein>
    <submittedName>
        <fullName evidence="2">Uncharacterized protein</fullName>
    </submittedName>
</protein>
<organism evidence="2 3">
    <name type="scientific">Adineta ricciae</name>
    <name type="common">Rotifer</name>
    <dbReference type="NCBI Taxonomy" id="249248"/>
    <lineage>
        <taxon>Eukaryota</taxon>
        <taxon>Metazoa</taxon>
        <taxon>Spiralia</taxon>
        <taxon>Gnathifera</taxon>
        <taxon>Rotifera</taxon>
        <taxon>Eurotatoria</taxon>
        <taxon>Bdelloidea</taxon>
        <taxon>Adinetida</taxon>
        <taxon>Adinetidae</taxon>
        <taxon>Adineta</taxon>
    </lineage>
</organism>
<reference evidence="2" key="1">
    <citation type="submission" date="2021-02" db="EMBL/GenBank/DDBJ databases">
        <authorList>
            <person name="Nowell W R."/>
        </authorList>
    </citation>
    <scope>NUCLEOTIDE SEQUENCE</scope>
</reference>
<keyword evidence="3" id="KW-1185">Reference proteome</keyword>
<evidence type="ECO:0000313" key="2">
    <source>
        <dbReference type="EMBL" id="CAF0944345.1"/>
    </source>
</evidence>
<comment type="caution">
    <text evidence="2">The sequence shown here is derived from an EMBL/GenBank/DDBJ whole genome shotgun (WGS) entry which is preliminary data.</text>
</comment>
<evidence type="ECO:0000313" key="3">
    <source>
        <dbReference type="Proteomes" id="UP000663828"/>
    </source>
</evidence>
<gene>
    <name evidence="2" type="ORF">XAT740_LOCUS10299</name>
</gene>
<dbReference type="AlphaFoldDB" id="A0A814CSV0"/>